<dbReference type="SUPFAM" id="SSF48371">
    <property type="entry name" value="ARM repeat"/>
    <property type="match status" value="1"/>
</dbReference>
<keyword evidence="5" id="KW-0677">Repeat</keyword>
<evidence type="ECO:0000256" key="8">
    <source>
        <dbReference type="SAM" id="MobiDB-lite"/>
    </source>
</evidence>
<dbReference type="PROSITE" id="PS50077">
    <property type="entry name" value="HEAT_REPEAT"/>
    <property type="match status" value="1"/>
</dbReference>
<evidence type="ECO:0000313" key="10">
    <source>
        <dbReference type="EMBL" id="JAP46995.1"/>
    </source>
</evidence>
<dbReference type="PROSITE" id="PS50166">
    <property type="entry name" value="IMPORTIN_B_NT"/>
    <property type="match status" value="1"/>
</dbReference>
<dbReference type="EMBL" id="GEEE01016230">
    <property type="protein sequence ID" value="JAP46995.1"/>
    <property type="molecule type" value="Transcribed_RNA"/>
</dbReference>
<dbReference type="PANTHER" id="PTHR10527">
    <property type="entry name" value="IMPORTIN BETA"/>
    <property type="match status" value="1"/>
</dbReference>
<dbReference type="Gene3D" id="1.25.10.10">
    <property type="entry name" value="Leucine-rich Repeat Variant"/>
    <property type="match status" value="1"/>
</dbReference>
<protein>
    <submittedName>
        <fullName evidence="10">Importin subunit beta-1</fullName>
    </submittedName>
</protein>
<evidence type="ECO:0000256" key="7">
    <source>
        <dbReference type="PROSITE-ProRule" id="PRU00103"/>
    </source>
</evidence>
<keyword evidence="6" id="KW-0653">Protein transport</keyword>
<evidence type="ECO:0000256" key="1">
    <source>
        <dbReference type="ARBA" id="ARBA00004496"/>
    </source>
</evidence>
<proteinExistence type="inferred from homology"/>
<dbReference type="SMART" id="SM00913">
    <property type="entry name" value="IBN_N"/>
    <property type="match status" value="1"/>
</dbReference>
<comment type="subcellular location">
    <subcellularLocation>
        <location evidence="1">Cytoplasm</location>
    </subcellularLocation>
</comment>
<feature type="region of interest" description="Disordered" evidence="8">
    <location>
        <begin position="655"/>
        <end position="675"/>
    </location>
</feature>
<accession>A0A0X3P4Z6</accession>
<dbReference type="InterPro" id="IPR021133">
    <property type="entry name" value="HEAT_type_2"/>
</dbReference>
<feature type="domain" description="Importin N-terminal" evidence="9">
    <location>
        <begin position="49"/>
        <end position="129"/>
    </location>
</feature>
<name>A0A0X3P4Z6_SCHSO</name>
<feature type="repeat" description="HEAT" evidence="7">
    <location>
        <begin position="436"/>
        <end position="473"/>
    </location>
</feature>
<keyword evidence="4" id="KW-0963">Cytoplasm</keyword>
<feature type="non-terminal residue" evidence="10">
    <location>
        <position position="1"/>
    </location>
</feature>
<evidence type="ECO:0000256" key="6">
    <source>
        <dbReference type="ARBA" id="ARBA00022927"/>
    </source>
</evidence>
<dbReference type="GO" id="GO:0006606">
    <property type="term" value="P:protein import into nucleus"/>
    <property type="evidence" value="ECO:0007669"/>
    <property type="project" value="InterPro"/>
</dbReference>
<gene>
    <name evidence="10" type="primary">IMB1</name>
    <name evidence="10" type="ORF">TR153570</name>
</gene>
<evidence type="ECO:0000256" key="2">
    <source>
        <dbReference type="ARBA" id="ARBA00010907"/>
    </source>
</evidence>
<dbReference type="Pfam" id="PF13513">
    <property type="entry name" value="HEAT_EZ"/>
    <property type="match status" value="1"/>
</dbReference>
<comment type="similarity">
    <text evidence="2">Belongs to the importin beta family. Importin beta-1 subfamily.</text>
</comment>
<dbReference type="InterPro" id="IPR016024">
    <property type="entry name" value="ARM-type_fold"/>
</dbReference>
<dbReference type="Pfam" id="PF03810">
    <property type="entry name" value="IBN_N"/>
    <property type="match status" value="1"/>
</dbReference>
<dbReference type="Pfam" id="PF25574">
    <property type="entry name" value="TPR_IMB1"/>
    <property type="match status" value="2"/>
</dbReference>
<evidence type="ECO:0000256" key="4">
    <source>
        <dbReference type="ARBA" id="ARBA00022490"/>
    </source>
</evidence>
<evidence type="ECO:0000259" key="9">
    <source>
        <dbReference type="PROSITE" id="PS50166"/>
    </source>
</evidence>
<reference evidence="10" key="1">
    <citation type="submission" date="2016-01" db="EMBL/GenBank/DDBJ databases">
        <title>Reference transcriptome for the parasite Schistocephalus solidus: insights into the molecular evolution of parasitism.</title>
        <authorList>
            <person name="Hebert F.O."/>
            <person name="Grambauer S."/>
            <person name="Barber I."/>
            <person name="Landry C.R."/>
            <person name="Aubin-Horth N."/>
        </authorList>
    </citation>
    <scope>NUCLEOTIDE SEQUENCE</scope>
</reference>
<dbReference type="InterPro" id="IPR001494">
    <property type="entry name" value="Importin-beta_N"/>
</dbReference>
<dbReference type="GO" id="GO:0031267">
    <property type="term" value="F:small GTPase binding"/>
    <property type="evidence" value="ECO:0007669"/>
    <property type="project" value="InterPro"/>
</dbReference>
<dbReference type="InterPro" id="IPR011989">
    <property type="entry name" value="ARM-like"/>
</dbReference>
<dbReference type="AlphaFoldDB" id="A0A0X3P4Z6"/>
<dbReference type="InterPro" id="IPR040122">
    <property type="entry name" value="Importin_beta"/>
</dbReference>
<evidence type="ECO:0000256" key="3">
    <source>
        <dbReference type="ARBA" id="ARBA00022448"/>
    </source>
</evidence>
<evidence type="ECO:0000256" key="5">
    <source>
        <dbReference type="ARBA" id="ARBA00022737"/>
    </source>
</evidence>
<organism evidence="10">
    <name type="scientific">Schistocephalus solidus</name>
    <name type="common">Tapeworm</name>
    <dbReference type="NCBI Taxonomy" id="70667"/>
    <lineage>
        <taxon>Eukaryota</taxon>
        <taxon>Metazoa</taxon>
        <taxon>Spiralia</taxon>
        <taxon>Lophotrochozoa</taxon>
        <taxon>Platyhelminthes</taxon>
        <taxon>Cestoda</taxon>
        <taxon>Eucestoda</taxon>
        <taxon>Diphyllobothriidea</taxon>
        <taxon>Diphyllobothriidae</taxon>
        <taxon>Schistocephalus</taxon>
    </lineage>
</organism>
<dbReference type="FunFam" id="1.25.10.10:FF:000027">
    <property type="entry name" value="Importin subunit beta-1"/>
    <property type="match status" value="1"/>
</dbReference>
<sequence>RVVELRRARRIQPLRLRGCGLCEVMASPVDLITVLQKTVSTENAELVAAQHFLEEAVKADLPGLLRQLSDILANSQCEPVVRMQAGLQLKNAIYSKDPTLRVAYQQRWLEFPPDCTNYIKQNCLNALGTETTAHSSAAQCVAYIACAETPSGRWPTLMSKLVENVTTSSVESVKHATLETIGYICQDIDPSILSARSNEILTAIVYGMRKEEPSENVRLAATNALLNSLEFTKHNFDVEVERNYIMQVVCESTQSPNPLIKVAALQCLVKIMSLYYSYMEPYMGQALFAITLNAMKSDIPEVSLQGIEFWSTVSDEELELAIEAAECFDKGQPPPVSSKFYAKGALQFIVPILMEILAKQDESSDDDEWNPSKAAGVCIMLLAQCCEDAIVELVIPFVRQHIENPDWKYRDAAVMSFGSILEGPNPTALKPLVESAMPVIINLLRDQSSAVRDTTAWTIGRVCEILPEVALTDAYLVPLLQGLLDGLSSEPRVAANVCWAFSSLAESAGEFASGEENEHGLESQGPATYALSKYFNVITERILATSSRPDGAQHNLRNAAYSALMALMRSAAKDCYDEVRRVTVIVLDRLKSVLDLESQVISSQDRAQFNDLQSLLCATLQSVLRKINKEDAPALSDQIMLALMSMFNSTLKPNASTGAGDQASSAEASKGSDNPTGVQEDALLAVSALLEVLGEGFLKYLDAFMPALLVCLSNCSETQVCLNAIGLMGDLCRVLSQHIAPHTDALVSILMQILQNVEADKTIRPAIISAFGDLSLALGPGFTKYLTVVMETLKQATQAEVDLNDLDMVDYLNSLWSSCLEAYTGIVQGLKGEDNRTSSLPKSHVHLEPSPQLQFVATHVPFILSFIQHAGSDPICTEEIISSSCGLIGDLVSAFGSEILPIVDVEPIQNILTQGRRAKSGRTRNVAIWATKEIKKMQNAAKAEQLGAQSVLPTGITPNVAGAMSS</sequence>
<dbReference type="GO" id="GO:0005737">
    <property type="term" value="C:cytoplasm"/>
    <property type="evidence" value="ECO:0007669"/>
    <property type="project" value="UniProtKB-SubCell"/>
</dbReference>
<dbReference type="InterPro" id="IPR058584">
    <property type="entry name" value="IMB1_TNPO1-like_TPR"/>
</dbReference>
<keyword evidence="3" id="KW-0813">Transport</keyword>